<evidence type="ECO:0000256" key="1">
    <source>
        <dbReference type="SAM" id="Phobius"/>
    </source>
</evidence>
<feature type="transmembrane region" description="Helical" evidence="1">
    <location>
        <begin position="12"/>
        <end position="33"/>
    </location>
</feature>
<keyword evidence="2" id="KW-0614">Plasmid</keyword>
<geneLocation type="plasmid" evidence="2 3">
    <name>unnamed3</name>
</geneLocation>
<protein>
    <submittedName>
        <fullName evidence="2">Uncharacterized protein</fullName>
    </submittedName>
</protein>
<evidence type="ECO:0000313" key="2">
    <source>
        <dbReference type="EMBL" id="QLG29987.1"/>
    </source>
</evidence>
<keyword evidence="1" id="KW-1133">Transmembrane helix</keyword>
<dbReference type="OrthoDB" id="350780at2157"/>
<gene>
    <name evidence="2" type="ORF">HUG10_20485</name>
</gene>
<keyword evidence="3" id="KW-1185">Reference proteome</keyword>
<dbReference type="KEGG" id="halg:HUG10_20485"/>
<evidence type="ECO:0000313" key="3">
    <source>
        <dbReference type="Proteomes" id="UP000509750"/>
    </source>
</evidence>
<dbReference type="EMBL" id="CP058532">
    <property type="protein sequence ID" value="QLG29987.1"/>
    <property type="molecule type" value="Genomic_DNA"/>
</dbReference>
<organism evidence="2 3">
    <name type="scientific">Halorarum halophilum</name>
    <dbReference type="NCBI Taxonomy" id="2743090"/>
    <lineage>
        <taxon>Archaea</taxon>
        <taxon>Methanobacteriati</taxon>
        <taxon>Methanobacteriota</taxon>
        <taxon>Stenosarchaea group</taxon>
        <taxon>Halobacteria</taxon>
        <taxon>Halobacteriales</taxon>
        <taxon>Haloferacaceae</taxon>
        <taxon>Halorarum</taxon>
    </lineage>
</organism>
<reference evidence="2 3" key="1">
    <citation type="submission" date="2020-07" db="EMBL/GenBank/DDBJ databases">
        <title>Gai3-2, isolated from salt lake.</title>
        <authorList>
            <person name="Cui H."/>
            <person name="Shi X."/>
        </authorList>
    </citation>
    <scope>NUCLEOTIDE SEQUENCE [LARGE SCALE GENOMIC DNA]</scope>
    <source>
        <strain evidence="2 3">Gai3-2</strain>
        <plasmid evidence="2 3">unnamed3</plasmid>
    </source>
</reference>
<keyword evidence="1" id="KW-0812">Transmembrane</keyword>
<dbReference type="RefSeq" id="WP_179171561.1">
    <property type="nucleotide sequence ID" value="NZ_CP058532.1"/>
</dbReference>
<accession>A0A7D5GPK1</accession>
<proteinExistence type="predicted"/>
<keyword evidence="1" id="KW-0472">Membrane</keyword>
<sequence>MMAGFAEWGTLGSFLSGVAATLALLGGLAYWTVRRAVKVATKSYVKSTVDAKIEPIEERLDHATRDVEANQEDLRALTDLLEGGNSQFEKGMMDFLEENIDRTVEIQEDLTEIKGRLTELRSRVETDDE</sequence>
<dbReference type="GeneID" id="56031264"/>
<dbReference type="Proteomes" id="UP000509750">
    <property type="component" value="Plasmid unnamed3"/>
</dbReference>
<name>A0A7D5GPK1_9EURY</name>
<dbReference type="AlphaFoldDB" id="A0A7D5GPK1"/>